<evidence type="ECO:0000313" key="8">
    <source>
        <dbReference type="Proteomes" id="UP000214365"/>
    </source>
</evidence>
<evidence type="ECO:0000256" key="4">
    <source>
        <dbReference type="ARBA" id="ARBA00022454"/>
    </source>
</evidence>
<evidence type="ECO:0000256" key="6">
    <source>
        <dbReference type="ARBA" id="ARBA00023328"/>
    </source>
</evidence>
<evidence type="ECO:0000256" key="5">
    <source>
        <dbReference type="ARBA" id="ARBA00023242"/>
    </source>
</evidence>
<dbReference type="Proteomes" id="UP000214365">
    <property type="component" value="Unassembled WGS sequence"/>
</dbReference>
<dbReference type="GO" id="GO:0000939">
    <property type="term" value="C:inner kinetochore"/>
    <property type="evidence" value="ECO:0007669"/>
    <property type="project" value="TreeGrafter"/>
</dbReference>
<evidence type="ECO:0000256" key="1">
    <source>
        <dbReference type="ARBA" id="ARBA00004123"/>
    </source>
</evidence>
<dbReference type="GO" id="GO:0000070">
    <property type="term" value="P:mitotic sister chromatid segregation"/>
    <property type="evidence" value="ECO:0007669"/>
    <property type="project" value="TreeGrafter"/>
</dbReference>
<keyword evidence="4" id="KW-0158">Chromosome</keyword>
<comment type="caution">
    <text evidence="7">The sequence shown here is derived from an EMBL/GenBank/DDBJ whole genome shotgun (WGS) entry which is preliminary data.</text>
</comment>
<dbReference type="EMBL" id="LFMY01000002">
    <property type="protein sequence ID" value="OKL63198.1"/>
    <property type="molecule type" value="Genomic_DNA"/>
</dbReference>
<proteinExistence type="inferred from homology"/>
<dbReference type="Pfam" id="PF07778">
    <property type="entry name" value="CENP-I"/>
    <property type="match status" value="1"/>
</dbReference>
<dbReference type="GeneID" id="31001165"/>
<dbReference type="CDD" id="cd22647">
    <property type="entry name" value="CTF3_NTD_HEAT"/>
    <property type="match status" value="1"/>
</dbReference>
<gene>
    <name evidence="7" type="ORF">UA08_01410</name>
</gene>
<evidence type="ECO:0000256" key="3">
    <source>
        <dbReference type="ARBA" id="ARBA00005470"/>
    </source>
</evidence>
<organism evidence="7 8">
    <name type="scientific">Talaromyces atroroseus</name>
    <dbReference type="NCBI Taxonomy" id="1441469"/>
    <lineage>
        <taxon>Eukaryota</taxon>
        <taxon>Fungi</taxon>
        <taxon>Dikarya</taxon>
        <taxon>Ascomycota</taxon>
        <taxon>Pezizomycotina</taxon>
        <taxon>Eurotiomycetes</taxon>
        <taxon>Eurotiomycetidae</taxon>
        <taxon>Eurotiales</taxon>
        <taxon>Trichocomaceae</taxon>
        <taxon>Talaromyces</taxon>
        <taxon>Talaromyces sect. Trachyspermi</taxon>
    </lineage>
</organism>
<comment type="subcellular location">
    <subcellularLocation>
        <location evidence="2">Chromosome</location>
        <location evidence="2">Centromere</location>
    </subcellularLocation>
    <subcellularLocation>
        <location evidence="1">Nucleus</location>
    </subcellularLocation>
</comment>
<sequence length="744" mass="84643">MSSSIASPVSEQFGDIQAQLKNLRNSVDHLEAVAFVPPKQRHTSVKELASDIASDAYDVGIPIDVLEQLIDVLTKPNHLDQTTITTLIKNLYPQESVSSIVVTKVICSLGPSKLKPSPATQTLLLQWLLLVYEFLEDQAHLPRLYAVLFDMLDMISLRRPLCHMLSMITRRRHVKPFRIQAIMELLRNAGDDEKELTALLRVFKNYYPDIIIGELGRVKFFFKHPDPEWTAKVRQLQERSRNRVQFRTEYNSFQAVRRGVSKRSKISGVIPDVQTSRVKPEYTSLEELRDVDNFVERLDKIELPNQIVSVLDDRMAQKYMAIVGPDIARHRLEDWLVAFLKDEAELAKLPDSNESEALRYVLGAVSEYVRSTKQLPDAMQSFLKSYLQGWNGRDYREEILEIMRFIPKSSYDELRKDYLDRLDTAMLNHISSSRTSLLDFYAKLIRQWGVDLRAGSPSFTTGGFKPLVALVTHAEFLLLSLMEIPTLAQNPDAEESRPVTTSILDLYSDLAELYSHASNNGKIRLTVPLSPAIYSLAFTSNLAQISRLCSVLATYKNSFESSLTSQTLQSPAKSTGGFYAPEMVGLYNGYIMDLCNLVWRNRALNSEDQNAHGCLIPQVTKNALIEYIDDSNELLKQRSRGRSEGPAFNHSLGLMFSLSYHVALANHSAACFATFEEQSIERHDQPTIRKPVTQKTLTTLEKEDGVKLTWHEYRLKMLDWFDDMGSDGIGKLMRSTMKALRKET</sequence>
<dbReference type="PANTHER" id="PTHR48208">
    <property type="entry name" value="CENTROMERE PROTEIN I"/>
    <property type="match status" value="1"/>
</dbReference>
<dbReference type="STRING" id="1441469.A0A1Q5QBK2"/>
<reference evidence="7 8" key="1">
    <citation type="submission" date="2015-06" db="EMBL/GenBank/DDBJ databases">
        <title>Talaromyces atroroseus IBT 11181 draft genome.</title>
        <authorList>
            <person name="Rasmussen K.B."/>
            <person name="Rasmussen S."/>
            <person name="Petersen B."/>
            <person name="Sicheritz-Ponten T."/>
            <person name="Mortensen U.H."/>
            <person name="Thrane U."/>
        </authorList>
    </citation>
    <scope>NUCLEOTIDE SEQUENCE [LARGE SCALE GENOMIC DNA]</scope>
    <source>
        <strain evidence="7 8">IBT 11181</strain>
    </source>
</reference>
<dbReference type="RefSeq" id="XP_020123319.1">
    <property type="nucleotide sequence ID" value="XM_020261071.1"/>
</dbReference>
<keyword evidence="5" id="KW-0539">Nucleus</keyword>
<dbReference type="InterPro" id="IPR012485">
    <property type="entry name" value="CENP-I"/>
</dbReference>
<evidence type="ECO:0008006" key="9">
    <source>
        <dbReference type="Google" id="ProtNLM"/>
    </source>
</evidence>
<evidence type="ECO:0000313" key="7">
    <source>
        <dbReference type="EMBL" id="OKL63198.1"/>
    </source>
</evidence>
<keyword evidence="6" id="KW-0137">Centromere</keyword>
<dbReference type="GO" id="GO:0034080">
    <property type="term" value="P:CENP-A containing chromatin assembly"/>
    <property type="evidence" value="ECO:0007669"/>
    <property type="project" value="TreeGrafter"/>
</dbReference>
<dbReference type="OrthoDB" id="378564at2759"/>
<protein>
    <recommendedName>
        <fullName evidence="9">Mis6 domain protein</fullName>
    </recommendedName>
</protein>
<dbReference type="AlphaFoldDB" id="A0A1Q5QBK2"/>
<dbReference type="PANTHER" id="PTHR48208:SF2">
    <property type="entry name" value="CENTROMERE PROTEIN I"/>
    <property type="match status" value="1"/>
</dbReference>
<name>A0A1Q5QBK2_TALAT</name>
<accession>A0A1Q5QBK2</accession>
<evidence type="ECO:0000256" key="2">
    <source>
        <dbReference type="ARBA" id="ARBA00004584"/>
    </source>
</evidence>
<keyword evidence="8" id="KW-1185">Reference proteome</keyword>
<comment type="similarity">
    <text evidence="3">Belongs to the CENP-I/CTF3 family.</text>
</comment>
<dbReference type="GO" id="GO:0005634">
    <property type="term" value="C:nucleus"/>
    <property type="evidence" value="ECO:0007669"/>
    <property type="project" value="UniProtKB-SubCell"/>
</dbReference>